<evidence type="ECO:0000256" key="4">
    <source>
        <dbReference type="PROSITE-ProRule" id="PRU00175"/>
    </source>
</evidence>
<dbReference type="STRING" id="1314783.A0A165RIU0"/>
<dbReference type="GO" id="GO:0008270">
    <property type="term" value="F:zinc ion binding"/>
    <property type="evidence" value="ECO:0007669"/>
    <property type="project" value="UniProtKB-KW"/>
</dbReference>
<dbReference type="Proteomes" id="UP000076727">
    <property type="component" value="Unassembled WGS sequence"/>
</dbReference>
<keyword evidence="1" id="KW-0479">Metal-binding</keyword>
<evidence type="ECO:0000313" key="8">
    <source>
        <dbReference type="EMBL" id="KZT70807.1"/>
    </source>
</evidence>
<feature type="compositionally biased region" description="Acidic residues" evidence="6">
    <location>
        <begin position="217"/>
        <end position="250"/>
    </location>
</feature>
<evidence type="ECO:0000259" key="7">
    <source>
        <dbReference type="PROSITE" id="PS50089"/>
    </source>
</evidence>
<evidence type="ECO:0000256" key="1">
    <source>
        <dbReference type="ARBA" id="ARBA00022723"/>
    </source>
</evidence>
<dbReference type="EMBL" id="KV429049">
    <property type="protein sequence ID" value="KZT70807.1"/>
    <property type="molecule type" value="Genomic_DNA"/>
</dbReference>
<dbReference type="SMART" id="SM00184">
    <property type="entry name" value="RING"/>
    <property type="match status" value="1"/>
</dbReference>
<dbReference type="InterPro" id="IPR013083">
    <property type="entry name" value="Znf_RING/FYVE/PHD"/>
</dbReference>
<dbReference type="GO" id="GO:0004842">
    <property type="term" value="F:ubiquitin-protein transferase activity"/>
    <property type="evidence" value="ECO:0007669"/>
    <property type="project" value="TreeGrafter"/>
</dbReference>
<dbReference type="PANTHER" id="PTHR12109:SF3">
    <property type="entry name" value="RING FINGER PROTEIN 141"/>
    <property type="match status" value="1"/>
</dbReference>
<dbReference type="InterPro" id="IPR027370">
    <property type="entry name" value="Znf-RING_euk"/>
</dbReference>
<dbReference type="InterPro" id="IPR001841">
    <property type="entry name" value="Znf_RING"/>
</dbReference>
<dbReference type="InterPro" id="IPR017907">
    <property type="entry name" value="Znf_RING_CS"/>
</dbReference>
<proteinExistence type="predicted"/>
<dbReference type="PROSITE" id="PS00518">
    <property type="entry name" value="ZF_RING_1"/>
    <property type="match status" value="1"/>
</dbReference>
<dbReference type="Pfam" id="PF26609">
    <property type="entry name" value="DUF8191"/>
    <property type="match status" value="1"/>
</dbReference>
<feature type="domain" description="RING-type" evidence="7">
    <location>
        <begin position="83"/>
        <end position="158"/>
    </location>
</feature>
<keyword evidence="2 4" id="KW-0863">Zinc-finger</keyword>
<evidence type="ECO:0000313" key="9">
    <source>
        <dbReference type="Proteomes" id="UP000076727"/>
    </source>
</evidence>
<feature type="region of interest" description="Disordered" evidence="6">
    <location>
        <begin position="183"/>
        <end position="250"/>
    </location>
</feature>
<dbReference type="SUPFAM" id="SSF57850">
    <property type="entry name" value="RING/U-box"/>
    <property type="match status" value="1"/>
</dbReference>
<dbReference type="AlphaFoldDB" id="A0A165RIU0"/>
<sequence>MPLTALDSTEFIRTKREIESLRKQLQQSKKTIHKQSKVIDELKMEAANSAKSQKEQAKDMDKLKAQSKKSEELVANLEMNLSCQICMEILARPHGSVKSRLVLFPANSVDSLSPCGHVLCQGCLQNWFRSAPPGDDEMFDEDEPDALIYRRKTCPCCRTVVTSRPIPLFVVKSLTSVLEKAKAHPCAPRLPTPPPDDDPWEGIFSDPESQVDFRLMDEDEDEDENDSEDEDEDDEDDDYDAEYDDWSYDDEDEDYHGSYVRQRWEPPTVHATLEDYPFHDVDEHDLRMLRRGATLQMIDTFEMSYTHEDGLCARVDGDNVVYLGWNIYLHPQDESGEAFIDWIMSDMHRRPRRWEADEERNGPWTAWRLVPERDEQDYETTDSETWAADLAEDEDF</sequence>
<keyword evidence="9" id="KW-1185">Reference proteome</keyword>
<dbReference type="Gene3D" id="3.30.40.10">
    <property type="entry name" value="Zinc/RING finger domain, C3HC4 (zinc finger)"/>
    <property type="match status" value="1"/>
</dbReference>
<keyword evidence="5" id="KW-0175">Coiled coil</keyword>
<protein>
    <recommendedName>
        <fullName evidence="7">RING-type domain-containing protein</fullName>
    </recommendedName>
</protein>
<feature type="coiled-coil region" evidence="5">
    <location>
        <begin position="11"/>
        <end position="80"/>
    </location>
</feature>
<dbReference type="GO" id="GO:0051865">
    <property type="term" value="P:protein autoubiquitination"/>
    <property type="evidence" value="ECO:0007669"/>
    <property type="project" value="TreeGrafter"/>
</dbReference>
<dbReference type="PANTHER" id="PTHR12109">
    <property type="entry name" value="RING FINGER PROTEIN 141-RELATED"/>
    <property type="match status" value="1"/>
</dbReference>
<dbReference type="InterPro" id="IPR058504">
    <property type="entry name" value="DUF8191"/>
</dbReference>
<organism evidence="8 9">
    <name type="scientific">Daedalea quercina L-15889</name>
    <dbReference type="NCBI Taxonomy" id="1314783"/>
    <lineage>
        <taxon>Eukaryota</taxon>
        <taxon>Fungi</taxon>
        <taxon>Dikarya</taxon>
        <taxon>Basidiomycota</taxon>
        <taxon>Agaricomycotina</taxon>
        <taxon>Agaricomycetes</taxon>
        <taxon>Polyporales</taxon>
        <taxon>Fomitopsis</taxon>
    </lineage>
</organism>
<feature type="region of interest" description="Disordered" evidence="6">
    <location>
        <begin position="365"/>
        <end position="396"/>
    </location>
</feature>
<evidence type="ECO:0000256" key="3">
    <source>
        <dbReference type="ARBA" id="ARBA00022833"/>
    </source>
</evidence>
<evidence type="ECO:0000256" key="6">
    <source>
        <dbReference type="SAM" id="MobiDB-lite"/>
    </source>
</evidence>
<dbReference type="InterPro" id="IPR047126">
    <property type="entry name" value="RNF141-like"/>
</dbReference>
<evidence type="ECO:0000256" key="2">
    <source>
        <dbReference type="ARBA" id="ARBA00022771"/>
    </source>
</evidence>
<dbReference type="OrthoDB" id="6105938at2759"/>
<name>A0A165RIU0_9APHY</name>
<dbReference type="PROSITE" id="PS50089">
    <property type="entry name" value="ZF_RING_2"/>
    <property type="match status" value="1"/>
</dbReference>
<gene>
    <name evidence="8" type="ORF">DAEQUDRAFT_167136</name>
</gene>
<accession>A0A165RIU0</accession>
<evidence type="ECO:0000256" key="5">
    <source>
        <dbReference type="SAM" id="Coils"/>
    </source>
</evidence>
<dbReference type="Pfam" id="PF13445">
    <property type="entry name" value="zf-RING_UBOX"/>
    <property type="match status" value="1"/>
</dbReference>
<reference evidence="8 9" key="1">
    <citation type="journal article" date="2016" name="Mol. Biol. Evol.">
        <title>Comparative Genomics of Early-Diverging Mushroom-Forming Fungi Provides Insights into the Origins of Lignocellulose Decay Capabilities.</title>
        <authorList>
            <person name="Nagy L.G."/>
            <person name="Riley R."/>
            <person name="Tritt A."/>
            <person name="Adam C."/>
            <person name="Daum C."/>
            <person name="Floudas D."/>
            <person name="Sun H."/>
            <person name="Yadav J.S."/>
            <person name="Pangilinan J."/>
            <person name="Larsson K.H."/>
            <person name="Matsuura K."/>
            <person name="Barry K."/>
            <person name="Labutti K."/>
            <person name="Kuo R."/>
            <person name="Ohm R.A."/>
            <person name="Bhattacharya S.S."/>
            <person name="Shirouzu T."/>
            <person name="Yoshinaga Y."/>
            <person name="Martin F.M."/>
            <person name="Grigoriev I.V."/>
            <person name="Hibbett D.S."/>
        </authorList>
    </citation>
    <scope>NUCLEOTIDE SEQUENCE [LARGE SCALE GENOMIC DNA]</scope>
    <source>
        <strain evidence="8 9">L-15889</strain>
    </source>
</reference>
<keyword evidence="3" id="KW-0862">Zinc</keyword>